<dbReference type="OrthoDB" id="327383at2759"/>
<dbReference type="Gene3D" id="1.25.40.10">
    <property type="entry name" value="Tetratricopeptide repeat domain"/>
    <property type="match status" value="1"/>
</dbReference>
<comment type="caution">
    <text evidence="1">The sequence shown here is derived from an EMBL/GenBank/DDBJ whole genome shotgun (WGS) entry which is preliminary data.</text>
</comment>
<evidence type="ECO:0000313" key="2">
    <source>
        <dbReference type="Proteomes" id="UP000187209"/>
    </source>
</evidence>
<dbReference type="EMBL" id="MPUH01000286">
    <property type="protein sequence ID" value="OMJ83938.1"/>
    <property type="molecule type" value="Genomic_DNA"/>
</dbReference>
<dbReference type="Proteomes" id="UP000187209">
    <property type="component" value="Unassembled WGS sequence"/>
</dbReference>
<dbReference type="AlphaFoldDB" id="A0A1R2C4I6"/>
<keyword evidence="2" id="KW-1185">Reference proteome</keyword>
<dbReference type="InterPro" id="IPR011990">
    <property type="entry name" value="TPR-like_helical_dom_sf"/>
</dbReference>
<dbReference type="SUPFAM" id="SSF48452">
    <property type="entry name" value="TPR-like"/>
    <property type="match status" value="1"/>
</dbReference>
<evidence type="ECO:0000313" key="1">
    <source>
        <dbReference type="EMBL" id="OMJ83938.1"/>
    </source>
</evidence>
<proteinExistence type="predicted"/>
<sequence>MSSIHSSLERTSEATASSIEFSLLRSKLHNIELSFDTLDPEKIDAALSFLIENNANLKANDLDLYVEYLIVRGKCFIKQKILFQAKMVLLEADEISQVHFPQKRPQIFYLLASIYMQRGSHPQKARLLVNKAINLCLEFLKANETNETNDQRLSDCLAIGYLNCGILEISNGDSQKALESFSEGLRYIKNCEVSDWIYEKYYLLRNKLKVNTFFQMEFEEQDSEDVGSKEKIKPSKNLNCLLEFPTDNTDREIKTKDKDKDQSPNTGIENFALKISAIITNQALCFGNITDKAQKKKTINGSSNVSNNINNDHTGNRRTGKIITLLKNQNDDDLATTMKRCFILMKHFLAKRLNRIKRRSEFLYGYIAYGVRVINNHKYFISFKANIKKSFSLENSNTMLQGSLVILSAFPLEANCTKLKESCYIVGEILDMIGVISLDLARTYNQISLLDHIDTNQYGRIILKRPKANIVIQKRLLFKQKKVFEKGECIIKIFQSNSSTPDEVEIVTQRRGIKKIMFAVCKNLREIPKLCDRVKEVDGEVILSK</sequence>
<gene>
    <name evidence="1" type="ORF">SteCoe_15034</name>
</gene>
<protein>
    <submittedName>
        <fullName evidence="1">Uncharacterized protein</fullName>
    </submittedName>
</protein>
<reference evidence="1 2" key="1">
    <citation type="submission" date="2016-11" db="EMBL/GenBank/DDBJ databases">
        <title>The macronuclear genome of Stentor coeruleus: a giant cell with tiny introns.</title>
        <authorList>
            <person name="Slabodnick M."/>
            <person name="Ruby J.G."/>
            <person name="Reiff S.B."/>
            <person name="Swart E.C."/>
            <person name="Gosai S."/>
            <person name="Prabakaran S."/>
            <person name="Witkowska E."/>
            <person name="Larue G.E."/>
            <person name="Fisher S."/>
            <person name="Freeman R.M."/>
            <person name="Gunawardena J."/>
            <person name="Chu W."/>
            <person name="Stover N.A."/>
            <person name="Gregory B.D."/>
            <person name="Nowacki M."/>
            <person name="Derisi J."/>
            <person name="Roy S.W."/>
            <person name="Marshall W.F."/>
            <person name="Sood P."/>
        </authorList>
    </citation>
    <scope>NUCLEOTIDE SEQUENCE [LARGE SCALE GENOMIC DNA]</scope>
    <source>
        <strain evidence="1">WM001</strain>
    </source>
</reference>
<organism evidence="1 2">
    <name type="scientific">Stentor coeruleus</name>
    <dbReference type="NCBI Taxonomy" id="5963"/>
    <lineage>
        <taxon>Eukaryota</taxon>
        <taxon>Sar</taxon>
        <taxon>Alveolata</taxon>
        <taxon>Ciliophora</taxon>
        <taxon>Postciliodesmatophora</taxon>
        <taxon>Heterotrichea</taxon>
        <taxon>Heterotrichida</taxon>
        <taxon>Stentoridae</taxon>
        <taxon>Stentor</taxon>
    </lineage>
</organism>
<accession>A0A1R2C4I6</accession>
<name>A0A1R2C4I6_9CILI</name>